<keyword evidence="2" id="KW-0547">Nucleotide-binding</keyword>
<feature type="domain" description="Fido" evidence="4">
    <location>
        <begin position="141"/>
        <end position="287"/>
    </location>
</feature>
<dbReference type="Gene3D" id="1.10.3290.10">
    <property type="entry name" value="Fido-like domain"/>
    <property type="match status" value="1"/>
</dbReference>
<keyword evidence="2" id="KW-0067">ATP-binding</keyword>
<dbReference type="InterPro" id="IPR036597">
    <property type="entry name" value="Fido-like_dom_sf"/>
</dbReference>
<feature type="active site" evidence="1">
    <location>
        <position position="224"/>
    </location>
</feature>
<dbReference type="STRING" id="161895.CPHO_03020"/>
<dbReference type="Proteomes" id="UP000185491">
    <property type="component" value="Chromosome"/>
</dbReference>
<dbReference type="AlphaFoldDB" id="A0A1L7D1L4"/>
<evidence type="ECO:0000313" key="6">
    <source>
        <dbReference type="Proteomes" id="UP000185491"/>
    </source>
</evidence>
<name>A0A1L7D1L4_9CORY</name>
<protein>
    <submittedName>
        <fullName evidence="5">DNA-binding protein</fullName>
    </submittedName>
</protein>
<gene>
    <name evidence="5" type="ORF">CPHO_03020</name>
</gene>
<keyword evidence="5" id="KW-0238">DNA-binding</keyword>
<dbReference type="PANTHER" id="PTHR13504:SF38">
    <property type="entry name" value="FIDO DOMAIN-CONTAINING PROTEIN"/>
    <property type="match status" value="1"/>
</dbReference>
<organism evidence="5 6">
    <name type="scientific">Corynebacterium phocae</name>
    <dbReference type="NCBI Taxonomy" id="161895"/>
    <lineage>
        <taxon>Bacteria</taxon>
        <taxon>Bacillati</taxon>
        <taxon>Actinomycetota</taxon>
        <taxon>Actinomycetes</taxon>
        <taxon>Mycobacteriales</taxon>
        <taxon>Corynebacteriaceae</taxon>
        <taxon>Corynebacterium</taxon>
    </lineage>
</organism>
<dbReference type="SUPFAM" id="SSF140931">
    <property type="entry name" value="Fic-like"/>
    <property type="match status" value="1"/>
</dbReference>
<evidence type="ECO:0000313" key="5">
    <source>
        <dbReference type="EMBL" id="APT92035.1"/>
    </source>
</evidence>
<evidence type="ECO:0000256" key="3">
    <source>
        <dbReference type="SAM" id="MobiDB-lite"/>
    </source>
</evidence>
<dbReference type="InterPro" id="IPR025758">
    <property type="entry name" value="Fic/DOC_N"/>
</dbReference>
<dbReference type="InterPro" id="IPR040198">
    <property type="entry name" value="Fido_containing"/>
</dbReference>
<accession>A0A1L7D1L4</accession>
<feature type="region of interest" description="Disordered" evidence="3">
    <location>
        <begin position="407"/>
        <end position="427"/>
    </location>
</feature>
<evidence type="ECO:0000256" key="2">
    <source>
        <dbReference type="PIRSR" id="PIRSR640198-2"/>
    </source>
</evidence>
<dbReference type="InterPro" id="IPR003812">
    <property type="entry name" value="Fido"/>
</dbReference>
<dbReference type="GO" id="GO:0003677">
    <property type="term" value="F:DNA binding"/>
    <property type="evidence" value="ECO:0007669"/>
    <property type="project" value="UniProtKB-KW"/>
</dbReference>
<dbReference type="KEGG" id="cpho:CPHO_03020"/>
<proteinExistence type="predicted"/>
<dbReference type="PROSITE" id="PS51459">
    <property type="entry name" value="FIDO"/>
    <property type="match status" value="1"/>
</dbReference>
<sequence>MSRYESRNWVPADGSGLSRRDKEGGEYHVFFPDKILSDDFRDIGITPEVARKAAQVERSVARLSKESNSASFEGIARLLLRSEAISSSKIEGIAPNVDKVVLAELAQTEDVRGFKDNAESVARNLQVLDGIERLFATEDEITPSLLEDFQRQLLGENTNIPLGYRKIQNWIGGSDRNPIGADFVPPPPGAVGELMEDLCAYLDGAWHGVLIQAAIVHAQFETTHPFADGNGRVGRALIHGVIQRRNLTAGMVLPISVVLGTQSRSYIAGLEAFRAGNLTAWLEVFLDAAAQAVAQAEAISEDLKSVTGKWAERMEEYRKAEGRSKALRSDSVAARLLLGLAAHPIVTVAAVQKLYGVSPARAREALEKLTAAGIVREKIVGKGPIKGYYADDVLDLISHADRQLASSQFDTRLAPPPGRAAPALKQE</sequence>
<feature type="binding site" evidence="2">
    <location>
        <begin position="228"/>
        <end position="235"/>
    </location>
    <ligand>
        <name>ATP</name>
        <dbReference type="ChEBI" id="CHEBI:30616"/>
    </ligand>
</feature>
<evidence type="ECO:0000259" key="4">
    <source>
        <dbReference type="PROSITE" id="PS51459"/>
    </source>
</evidence>
<keyword evidence="6" id="KW-1185">Reference proteome</keyword>
<dbReference type="RefSeq" id="WP_075733100.1">
    <property type="nucleotide sequence ID" value="NZ_CP009249.1"/>
</dbReference>
<dbReference type="PANTHER" id="PTHR13504">
    <property type="entry name" value="FIDO DOMAIN-CONTAINING PROTEIN DDB_G0283145"/>
    <property type="match status" value="1"/>
</dbReference>
<dbReference type="OrthoDB" id="9813719at2"/>
<dbReference type="Pfam" id="PF13784">
    <property type="entry name" value="Fic_N"/>
    <property type="match status" value="1"/>
</dbReference>
<dbReference type="Pfam" id="PF02661">
    <property type="entry name" value="Fic"/>
    <property type="match status" value="1"/>
</dbReference>
<dbReference type="GO" id="GO:0005524">
    <property type="term" value="F:ATP binding"/>
    <property type="evidence" value="ECO:0007669"/>
    <property type="project" value="UniProtKB-KW"/>
</dbReference>
<dbReference type="EMBL" id="CP009249">
    <property type="protein sequence ID" value="APT92035.1"/>
    <property type="molecule type" value="Genomic_DNA"/>
</dbReference>
<evidence type="ECO:0000256" key="1">
    <source>
        <dbReference type="PIRSR" id="PIRSR640198-1"/>
    </source>
</evidence>
<reference evidence="5 6" key="1">
    <citation type="submission" date="2014-08" db="EMBL/GenBank/DDBJ databases">
        <title>Complete genome sequence of Corynebacterium phocae M408/89/1(T)(=DSM 44612(T)), isolated from the common seal (Phoca vitulina).</title>
        <authorList>
            <person name="Ruckert C."/>
            <person name="Albersmeier A."/>
            <person name="Winkler A."/>
            <person name="Kalinowski J."/>
        </authorList>
    </citation>
    <scope>NUCLEOTIDE SEQUENCE [LARGE SCALE GENOMIC DNA]</scope>
    <source>
        <strain evidence="5 6">M408/89/1</strain>
    </source>
</reference>